<evidence type="ECO:0000259" key="2">
    <source>
        <dbReference type="Pfam" id="PF00975"/>
    </source>
</evidence>
<dbReference type="InterPro" id="IPR029058">
    <property type="entry name" value="AB_hydrolase_fold"/>
</dbReference>
<protein>
    <submittedName>
        <fullName evidence="3">Alpha/beta fold hydrolase</fullName>
    </submittedName>
</protein>
<evidence type="ECO:0000313" key="3">
    <source>
        <dbReference type="EMBL" id="BFP53472.1"/>
    </source>
</evidence>
<name>A0AB33KC76_9ACTN</name>
<reference evidence="3" key="1">
    <citation type="submission" date="2024-07" db="EMBL/GenBank/DDBJ databases">
        <title>Complete genome sequences of cellulolytic bacteria, Kitasatospora sp. CMC57 and Streptomyces sp. CMC78, isolated from Japanese agricultural soil.</title>
        <authorList>
            <person name="Hashimoto T."/>
            <person name="Ito M."/>
            <person name="Iwamoto M."/>
            <person name="Fukahori D."/>
            <person name="Shoda T."/>
            <person name="Sakoda M."/>
            <person name="Morohoshi T."/>
            <person name="Mitsuboshi M."/>
            <person name="Nishizawa T."/>
        </authorList>
    </citation>
    <scope>NUCLEOTIDE SEQUENCE</scope>
    <source>
        <strain evidence="3">CMC78</strain>
    </source>
</reference>
<sequence>MKAGIAGGWFRRYEAAAPGERLVVLPHAGGSAAFYHRWGASFGPETDVLVACYPGRHTRLDEPLLRTMDELADALTAALLPFTDLPLSLFGHSMGASLAHEVALRLEARHSVRLAGLHVSSRRPPHRLTARRLHMADDRTLIDEVVRLGGTDAAALADPGLRAMVLPVIRADFEIAGTYGPRAAVPVGCPVHAYGGDRDPAVSPADLAAWADIAPAGFRRRLYPGGHFYLVDRHAELTGELGRSLAGVR</sequence>
<dbReference type="SUPFAM" id="SSF53474">
    <property type="entry name" value="alpha/beta-Hydrolases"/>
    <property type="match status" value="1"/>
</dbReference>
<proteinExistence type="inferred from homology"/>
<dbReference type="PANTHER" id="PTHR11487">
    <property type="entry name" value="THIOESTERASE"/>
    <property type="match status" value="1"/>
</dbReference>
<dbReference type="KEGG" id="stcm:SCMC78_32790"/>
<feature type="domain" description="Thioesterase" evidence="2">
    <location>
        <begin position="21"/>
        <end position="238"/>
    </location>
</feature>
<gene>
    <name evidence="3" type="ORF">SCMC78_32790</name>
</gene>
<evidence type="ECO:0000256" key="1">
    <source>
        <dbReference type="ARBA" id="ARBA00007169"/>
    </source>
</evidence>
<dbReference type="Pfam" id="PF00975">
    <property type="entry name" value="Thioesterase"/>
    <property type="match status" value="1"/>
</dbReference>
<keyword evidence="3" id="KW-0378">Hydrolase</keyword>
<accession>A0AB33KC76</accession>
<dbReference type="GO" id="GO:0008610">
    <property type="term" value="P:lipid biosynthetic process"/>
    <property type="evidence" value="ECO:0007669"/>
    <property type="project" value="TreeGrafter"/>
</dbReference>
<comment type="similarity">
    <text evidence="1">Belongs to the thioesterase family.</text>
</comment>
<dbReference type="GO" id="GO:0016787">
    <property type="term" value="F:hydrolase activity"/>
    <property type="evidence" value="ECO:0007669"/>
    <property type="project" value="UniProtKB-KW"/>
</dbReference>
<dbReference type="PANTHER" id="PTHR11487:SF0">
    <property type="entry name" value="S-ACYL FATTY ACID SYNTHASE THIOESTERASE, MEDIUM CHAIN"/>
    <property type="match status" value="1"/>
</dbReference>
<dbReference type="RefSeq" id="WP_397725784.1">
    <property type="nucleotide sequence ID" value="NZ_AP035884.1"/>
</dbReference>
<dbReference type="InterPro" id="IPR012223">
    <property type="entry name" value="TEII"/>
</dbReference>
<dbReference type="AlphaFoldDB" id="A0AB33KC76"/>
<dbReference type="Gene3D" id="3.40.50.1820">
    <property type="entry name" value="alpha/beta hydrolase"/>
    <property type="match status" value="1"/>
</dbReference>
<organism evidence="3">
    <name type="scientific">Streptomyces sp. CMC78</name>
    <dbReference type="NCBI Taxonomy" id="3231512"/>
    <lineage>
        <taxon>Bacteria</taxon>
        <taxon>Bacillati</taxon>
        <taxon>Actinomycetota</taxon>
        <taxon>Actinomycetes</taxon>
        <taxon>Kitasatosporales</taxon>
        <taxon>Streptomycetaceae</taxon>
        <taxon>Streptomyces</taxon>
    </lineage>
</organism>
<dbReference type="InterPro" id="IPR001031">
    <property type="entry name" value="Thioesterase"/>
</dbReference>
<dbReference type="EMBL" id="AP035884">
    <property type="protein sequence ID" value="BFP53472.1"/>
    <property type="molecule type" value="Genomic_DNA"/>
</dbReference>